<comment type="caution">
    <text evidence="10">The sequence shown here is derived from an EMBL/GenBank/DDBJ whole genome shotgun (WGS) entry which is preliminary data.</text>
</comment>
<feature type="domain" description="Sodium/calcium exchanger membrane region" evidence="9">
    <location>
        <begin position="425"/>
        <end position="575"/>
    </location>
</feature>
<evidence type="ECO:0000256" key="5">
    <source>
        <dbReference type="ARBA" id="ARBA00022692"/>
    </source>
</evidence>
<dbReference type="EMBL" id="CAJNRD030001124">
    <property type="protein sequence ID" value="CAG5109074.1"/>
    <property type="molecule type" value="Genomic_DNA"/>
</dbReference>
<dbReference type="InterPro" id="IPR044880">
    <property type="entry name" value="NCX_ion-bd_dom_sf"/>
</dbReference>
<dbReference type="InterPro" id="IPR051359">
    <property type="entry name" value="CaCA_antiporter"/>
</dbReference>
<sequence length="597" mass="66366">MRVRNLLHRLKGITITKDDCSWVWNVDPDKRCEWVKSTSDCTLSSYIQYAEILFCSFDSSKSHLFIPGIILCVLWLLYLFLVLGTSADNLYVLRLSENIAGVTILAFGNGAPDVFTSLVSEEGIGELIMFVELIGAGVFVTAVIAGTIGIVAPVDIIAKTFMRDCCFYVSSIIWVSYISADDVIELWESLSYVYIKTLFTIYPLSHCLLLIYVLFILCVVIMQWIDNREVNRKDKILQIQDDDMLQTYLSPTTAQEHISKRVKAGAFSIKTKIDLAIATEISKVQLDSDESPSSSQVDLSQNGRPKGLFAEFFFDMNPIKAYDWKNANFLLRIILILRIPIMLVLQFIIPVVNKTAAKSGWSKLLNCIQPSVLPTVAVIILKVDDVEVGPLPLVVIVFVLGVVVSVILIARTSRDQPPKYHNAFALLGFLGATLVVWVIAGEVMAVLESIGFASRISDAMLGLTLLAWGNSVGDLISNVAIARQGFARMGYSACFGGPLFNTLVGLGLHWTYTAFQHHDYRTHIINSDMMPGCLAFLLCSLTTSFLYLNITGFSLRQSYGYLLISIYSVFMLINLLSEIKFIHPLGADHRPLTGIVQ</sequence>
<keyword evidence="3" id="KW-0050">Antiport</keyword>
<evidence type="ECO:0000256" key="6">
    <source>
        <dbReference type="ARBA" id="ARBA00022989"/>
    </source>
</evidence>
<feature type="transmembrane region" description="Helical" evidence="8">
    <location>
        <begin position="422"/>
        <end position="440"/>
    </location>
</feature>
<dbReference type="PANTHER" id="PTHR12266:SF0">
    <property type="entry name" value="MITOCHONDRIAL SODIUM_CALCIUM EXCHANGER PROTEIN"/>
    <property type="match status" value="1"/>
</dbReference>
<evidence type="ECO:0000259" key="9">
    <source>
        <dbReference type="Pfam" id="PF01699"/>
    </source>
</evidence>
<keyword evidence="6 8" id="KW-1133">Transmembrane helix</keyword>
<name>A0A8J2HU82_COTCN</name>
<protein>
    <submittedName>
        <fullName evidence="10">Similar to Slc8b1: Mitochondrial sodium/calcium exchanger protein (Rattus norvegicus)</fullName>
    </submittedName>
</protein>
<accession>A0A8J2HU82</accession>
<keyword evidence="5 8" id="KW-0812">Transmembrane</keyword>
<feature type="transmembrane region" description="Helical" evidence="8">
    <location>
        <begin position="529"/>
        <end position="548"/>
    </location>
</feature>
<evidence type="ECO:0000256" key="8">
    <source>
        <dbReference type="SAM" id="Phobius"/>
    </source>
</evidence>
<evidence type="ECO:0000256" key="2">
    <source>
        <dbReference type="ARBA" id="ARBA00022448"/>
    </source>
</evidence>
<evidence type="ECO:0000313" key="10">
    <source>
        <dbReference type="EMBL" id="CAG5109074.1"/>
    </source>
</evidence>
<feature type="transmembrane region" description="Helical" evidence="8">
    <location>
        <begin position="127"/>
        <end position="154"/>
    </location>
</feature>
<keyword evidence="7 8" id="KW-0472">Membrane</keyword>
<evidence type="ECO:0000256" key="7">
    <source>
        <dbReference type="ARBA" id="ARBA00023136"/>
    </source>
</evidence>
<dbReference type="Pfam" id="PF01699">
    <property type="entry name" value="Na_Ca_ex"/>
    <property type="match status" value="2"/>
</dbReference>
<evidence type="ECO:0000256" key="1">
    <source>
        <dbReference type="ARBA" id="ARBA00004141"/>
    </source>
</evidence>
<comment type="subcellular location">
    <subcellularLocation>
        <location evidence="1">Membrane</location>
        <topology evidence="1">Multi-pass membrane protein</topology>
    </subcellularLocation>
</comment>
<feature type="transmembrane region" description="Helical" evidence="8">
    <location>
        <begin position="64"/>
        <end position="83"/>
    </location>
</feature>
<dbReference type="Proteomes" id="UP000786811">
    <property type="component" value="Unassembled WGS sequence"/>
</dbReference>
<dbReference type="Gene3D" id="1.20.1420.30">
    <property type="entry name" value="NCX, central ion-binding region"/>
    <property type="match status" value="2"/>
</dbReference>
<keyword evidence="4" id="KW-0106">Calcium</keyword>
<dbReference type="GO" id="GO:0005432">
    <property type="term" value="F:calcium:sodium antiporter activity"/>
    <property type="evidence" value="ECO:0007669"/>
    <property type="project" value="TreeGrafter"/>
</dbReference>
<dbReference type="OrthoDB" id="407410at2759"/>
<feature type="transmembrane region" description="Helical" evidence="8">
    <location>
        <begin position="161"/>
        <end position="180"/>
    </location>
</feature>
<keyword evidence="4" id="KW-0406">Ion transport</keyword>
<feature type="transmembrane region" description="Helical" evidence="8">
    <location>
        <begin position="391"/>
        <end position="410"/>
    </location>
</feature>
<dbReference type="GO" id="GO:0006874">
    <property type="term" value="P:intracellular calcium ion homeostasis"/>
    <property type="evidence" value="ECO:0007669"/>
    <property type="project" value="TreeGrafter"/>
</dbReference>
<evidence type="ECO:0000256" key="4">
    <source>
        <dbReference type="ARBA" id="ARBA00022568"/>
    </source>
</evidence>
<keyword evidence="2" id="KW-0813">Transport</keyword>
<keyword evidence="11" id="KW-1185">Reference proteome</keyword>
<gene>
    <name evidence="10" type="ORF">HICCMSTLAB_LOCUS13710</name>
</gene>
<feature type="domain" description="Sodium/calcium exchanger membrane region" evidence="9">
    <location>
        <begin position="68"/>
        <end position="215"/>
    </location>
</feature>
<feature type="transmembrane region" description="Helical" evidence="8">
    <location>
        <begin position="460"/>
        <end position="482"/>
    </location>
</feature>
<reference evidence="10" key="1">
    <citation type="submission" date="2021-04" db="EMBL/GenBank/DDBJ databases">
        <authorList>
            <person name="Chebbi M.A.C M."/>
        </authorList>
    </citation>
    <scope>NUCLEOTIDE SEQUENCE</scope>
</reference>
<dbReference type="GO" id="GO:0016020">
    <property type="term" value="C:membrane"/>
    <property type="evidence" value="ECO:0007669"/>
    <property type="project" value="UniProtKB-SubCell"/>
</dbReference>
<organism evidence="10 11">
    <name type="scientific">Cotesia congregata</name>
    <name type="common">Parasitoid wasp</name>
    <name type="synonym">Apanteles congregatus</name>
    <dbReference type="NCBI Taxonomy" id="51543"/>
    <lineage>
        <taxon>Eukaryota</taxon>
        <taxon>Metazoa</taxon>
        <taxon>Ecdysozoa</taxon>
        <taxon>Arthropoda</taxon>
        <taxon>Hexapoda</taxon>
        <taxon>Insecta</taxon>
        <taxon>Pterygota</taxon>
        <taxon>Neoptera</taxon>
        <taxon>Endopterygota</taxon>
        <taxon>Hymenoptera</taxon>
        <taxon>Apocrita</taxon>
        <taxon>Ichneumonoidea</taxon>
        <taxon>Braconidae</taxon>
        <taxon>Microgastrinae</taxon>
        <taxon>Cotesia</taxon>
    </lineage>
</organism>
<proteinExistence type="predicted"/>
<evidence type="ECO:0000256" key="3">
    <source>
        <dbReference type="ARBA" id="ARBA00022449"/>
    </source>
</evidence>
<feature type="transmembrane region" description="Helical" evidence="8">
    <location>
        <begin position="489"/>
        <end position="509"/>
    </location>
</feature>
<dbReference type="InterPro" id="IPR004837">
    <property type="entry name" value="NaCa_Exmemb"/>
</dbReference>
<feature type="transmembrane region" description="Helical" evidence="8">
    <location>
        <begin position="560"/>
        <end position="577"/>
    </location>
</feature>
<feature type="transmembrane region" description="Helical" evidence="8">
    <location>
        <begin position="200"/>
        <end position="225"/>
    </location>
</feature>
<keyword evidence="4" id="KW-0109">Calcium transport</keyword>
<feature type="transmembrane region" description="Helical" evidence="8">
    <location>
        <begin position="329"/>
        <end position="349"/>
    </location>
</feature>
<dbReference type="AlphaFoldDB" id="A0A8J2HU82"/>
<evidence type="ECO:0000313" key="11">
    <source>
        <dbReference type="Proteomes" id="UP000786811"/>
    </source>
</evidence>
<dbReference type="PANTHER" id="PTHR12266">
    <property type="entry name" value="NA+/CA2+ K+ INDEPENDENT EXCHANGER"/>
    <property type="match status" value="1"/>
</dbReference>